<organism evidence="2 3">
    <name type="scientific">Diaphorina citri</name>
    <name type="common">Asian citrus psyllid</name>
    <dbReference type="NCBI Taxonomy" id="121845"/>
    <lineage>
        <taxon>Eukaryota</taxon>
        <taxon>Metazoa</taxon>
        <taxon>Ecdysozoa</taxon>
        <taxon>Arthropoda</taxon>
        <taxon>Hexapoda</taxon>
        <taxon>Insecta</taxon>
        <taxon>Pterygota</taxon>
        <taxon>Neoptera</taxon>
        <taxon>Paraneoptera</taxon>
        <taxon>Hemiptera</taxon>
        <taxon>Sternorrhyncha</taxon>
        <taxon>Psylloidea</taxon>
        <taxon>Psyllidae</taxon>
        <taxon>Diaphorininae</taxon>
        <taxon>Diaphorina</taxon>
    </lineage>
</organism>
<gene>
    <name evidence="3" type="primary">LOC103508233</name>
</gene>
<dbReference type="PaxDb" id="121845-A0A1S3CZG7"/>
<dbReference type="RefSeq" id="XP_008470986.1">
    <property type="nucleotide sequence ID" value="XM_008472764.3"/>
</dbReference>
<name>A0A1S3CZG7_DIACI</name>
<keyword evidence="2" id="KW-1185">Reference proteome</keyword>
<reference evidence="3" key="1">
    <citation type="submission" date="2025-08" db="UniProtKB">
        <authorList>
            <consortium name="RefSeq"/>
        </authorList>
    </citation>
    <scope>IDENTIFICATION</scope>
</reference>
<evidence type="ECO:0000313" key="3">
    <source>
        <dbReference type="RefSeq" id="XP_008470986.1"/>
    </source>
</evidence>
<keyword evidence="1" id="KW-0732">Signal</keyword>
<dbReference type="Proteomes" id="UP000079169">
    <property type="component" value="Unplaced"/>
</dbReference>
<evidence type="ECO:0000313" key="2">
    <source>
        <dbReference type="Proteomes" id="UP000079169"/>
    </source>
</evidence>
<sequence>MMKPAALLVISCLLCLLHTALAASAYLPSMIDRLEAENLLDRLETENQYHSCPECEPRFNPDHAKRVKMMSVWARNGMPLSILYLNSKPNTGPQREDVYPMNVAPVLLPYRSNPSTRSFNSKIYQAASLGKPKPILSSAQAKQLQQTGSGIPMRRQSVVLPQLFVTYGFDNKKPNLMERE</sequence>
<accession>A0A1S3CZG7</accession>
<dbReference type="KEGG" id="dci:103508233"/>
<dbReference type="GeneID" id="103508233"/>
<proteinExistence type="predicted"/>
<protein>
    <submittedName>
        <fullName evidence="3">Uncharacterized protein LOC103508233</fullName>
    </submittedName>
</protein>
<feature type="chain" id="PRO_5010266270" evidence="1">
    <location>
        <begin position="23"/>
        <end position="180"/>
    </location>
</feature>
<dbReference type="AlphaFoldDB" id="A0A1S3CZG7"/>
<evidence type="ECO:0000256" key="1">
    <source>
        <dbReference type="SAM" id="SignalP"/>
    </source>
</evidence>
<feature type="signal peptide" evidence="1">
    <location>
        <begin position="1"/>
        <end position="22"/>
    </location>
</feature>